<evidence type="ECO:0000313" key="2">
    <source>
        <dbReference type="Proteomes" id="UP001611450"/>
    </source>
</evidence>
<gene>
    <name evidence="1" type="ORF">ACH47G_27845</name>
</gene>
<protein>
    <submittedName>
        <fullName evidence="1">Uncharacterized protein</fullName>
    </submittedName>
</protein>
<evidence type="ECO:0000313" key="1">
    <source>
        <dbReference type="EMBL" id="MFI2324312.1"/>
    </source>
</evidence>
<organism evidence="1 2">
    <name type="scientific">Nocardia beijingensis</name>
    <dbReference type="NCBI Taxonomy" id="95162"/>
    <lineage>
        <taxon>Bacteria</taxon>
        <taxon>Bacillati</taxon>
        <taxon>Actinomycetota</taxon>
        <taxon>Actinomycetes</taxon>
        <taxon>Mycobacteriales</taxon>
        <taxon>Nocardiaceae</taxon>
        <taxon>Nocardia</taxon>
    </lineage>
</organism>
<dbReference type="EMBL" id="JBIRXV010000007">
    <property type="protein sequence ID" value="MFI2324312.1"/>
    <property type="molecule type" value="Genomic_DNA"/>
</dbReference>
<dbReference type="RefSeq" id="WP_396946478.1">
    <property type="nucleotide sequence ID" value="NZ_JBIRXV010000007.1"/>
</dbReference>
<reference evidence="1 2" key="1">
    <citation type="submission" date="2024-10" db="EMBL/GenBank/DDBJ databases">
        <title>The Natural Products Discovery Center: Release of the First 8490 Sequenced Strains for Exploring Actinobacteria Biosynthetic Diversity.</title>
        <authorList>
            <person name="Kalkreuter E."/>
            <person name="Kautsar S.A."/>
            <person name="Yang D."/>
            <person name="Bader C.D."/>
            <person name="Teijaro C.N."/>
            <person name="Fluegel L."/>
            <person name="Davis C.M."/>
            <person name="Simpson J.R."/>
            <person name="Lauterbach L."/>
            <person name="Steele A.D."/>
            <person name="Gui C."/>
            <person name="Meng S."/>
            <person name="Li G."/>
            <person name="Viehrig K."/>
            <person name="Ye F."/>
            <person name="Su P."/>
            <person name="Kiefer A.F."/>
            <person name="Nichols A."/>
            <person name="Cepeda A.J."/>
            <person name="Yan W."/>
            <person name="Fan B."/>
            <person name="Jiang Y."/>
            <person name="Adhikari A."/>
            <person name="Zheng C.-J."/>
            <person name="Schuster L."/>
            <person name="Cowan T.M."/>
            <person name="Smanski M.J."/>
            <person name="Chevrette M.G."/>
            <person name="De Carvalho L.P.S."/>
            <person name="Shen B."/>
        </authorList>
    </citation>
    <scope>NUCLEOTIDE SEQUENCE [LARGE SCALE GENOMIC DNA]</scope>
    <source>
        <strain evidence="1 2">NPDC019626</strain>
    </source>
</reference>
<sequence length="105" mass="11489">MERSGWSRIHAIDATDGWVLSGPAVDHWLTKPFDGGRAVIRVIDADGTLRVTLGDAEGKVIRAYLEAPNDIEHAKEIAESGIAHFFLEIAEAQRYEPRSQPPPAG</sequence>
<accession>A0ABW7WNV0</accession>
<name>A0ABW7WNV0_9NOCA</name>
<keyword evidence="2" id="KW-1185">Reference proteome</keyword>
<proteinExistence type="predicted"/>
<dbReference type="Proteomes" id="UP001611450">
    <property type="component" value="Unassembled WGS sequence"/>
</dbReference>
<comment type="caution">
    <text evidence="1">The sequence shown here is derived from an EMBL/GenBank/DDBJ whole genome shotgun (WGS) entry which is preliminary data.</text>
</comment>